<evidence type="ECO:0000256" key="2">
    <source>
        <dbReference type="ARBA" id="ARBA00023012"/>
    </source>
</evidence>
<dbReference type="InterPro" id="IPR011006">
    <property type="entry name" value="CheY-like_superfamily"/>
</dbReference>
<evidence type="ECO:0000256" key="4">
    <source>
        <dbReference type="ARBA" id="ARBA00023125"/>
    </source>
</evidence>
<dbReference type="InterPro" id="IPR000792">
    <property type="entry name" value="Tscrpt_reg_LuxR_C"/>
</dbReference>
<dbReference type="PANTHER" id="PTHR43214">
    <property type="entry name" value="TWO-COMPONENT RESPONSE REGULATOR"/>
    <property type="match status" value="1"/>
</dbReference>
<evidence type="ECO:0000256" key="1">
    <source>
        <dbReference type="ARBA" id="ARBA00022553"/>
    </source>
</evidence>
<reference evidence="9 10" key="1">
    <citation type="submission" date="2016-12" db="EMBL/GenBank/DDBJ databases">
        <title>Draft genome sequences of strains Salinicola socius SMB35, Salinicola sp. MH3R3-1 and Chromohalobacter sp. SMB17 from the Verkhnekamsk potash mining region of Russia.</title>
        <authorList>
            <person name="Mavrodi D.V."/>
            <person name="Olsson B.E."/>
            <person name="Korsakova E.S."/>
            <person name="Pyankova A."/>
            <person name="Mavrodi O.V."/>
            <person name="Plotnikova E.G."/>
        </authorList>
    </citation>
    <scope>NUCLEOTIDE SEQUENCE [LARGE SCALE GENOMIC DNA]</scope>
    <source>
        <strain evidence="9 10">SMB35</strain>
    </source>
</reference>
<dbReference type="InterPro" id="IPR039420">
    <property type="entry name" value="WalR-like"/>
</dbReference>
<feature type="domain" description="HTH luxR-type" evidence="7">
    <location>
        <begin position="141"/>
        <end position="206"/>
    </location>
</feature>
<evidence type="ECO:0000313" key="10">
    <source>
        <dbReference type="Proteomes" id="UP000186878"/>
    </source>
</evidence>
<feature type="domain" description="Response regulatory" evidence="8">
    <location>
        <begin position="3"/>
        <end position="119"/>
    </location>
</feature>
<dbReference type="PROSITE" id="PS00622">
    <property type="entry name" value="HTH_LUXR_1"/>
    <property type="match status" value="1"/>
</dbReference>
<evidence type="ECO:0000256" key="5">
    <source>
        <dbReference type="ARBA" id="ARBA00023163"/>
    </source>
</evidence>
<proteinExistence type="predicted"/>
<dbReference type="EMBL" id="MSDO01000017">
    <property type="protein sequence ID" value="OLO03901.1"/>
    <property type="molecule type" value="Genomic_DNA"/>
</dbReference>
<dbReference type="PROSITE" id="PS50043">
    <property type="entry name" value="HTH_LUXR_2"/>
    <property type="match status" value="1"/>
</dbReference>
<dbReference type="PROSITE" id="PS50110">
    <property type="entry name" value="RESPONSE_REGULATORY"/>
    <property type="match status" value="1"/>
</dbReference>
<keyword evidence="3" id="KW-0805">Transcription regulation</keyword>
<keyword evidence="4" id="KW-0238">DNA-binding</keyword>
<dbReference type="OrthoDB" id="9796655at2"/>
<dbReference type="SMART" id="SM00421">
    <property type="entry name" value="HTH_LUXR"/>
    <property type="match status" value="1"/>
</dbReference>
<gene>
    <name evidence="9" type="primary">sirA</name>
    <name evidence="9" type="ORF">BTW07_11455</name>
</gene>
<dbReference type="CDD" id="cd17535">
    <property type="entry name" value="REC_NarL-like"/>
    <property type="match status" value="1"/>
</dbReference>
<dbReference type="PANTHER" id="PTHR43214:SF3">
    <property type="entry name" value="RESPONSE REGULATOR UVRY"/>
    <property type="match status" value="1"/>
</dbReference>
<dbReference type="SUPFAM" id="SSF46894">
    <property type="entry name" value="C-terminal effector domain of the bipartite response regulators"/>
    <property type="match status" value="1"/>
</dbReference>
<sequence>MIRVLVADDHHLVRTSIARVLANEPDIEVVAEAESGEMALQGCRDHVPDIAMIDIRMPGIGGLETIFKLLKNQPAVRIIVLTGQVEEGTAQRLIDSGVTGFISKGTELDLMIDAVRQVASGKRFISPDIAQRVVLARSEGRCSPFDQLSHRELQIATMIIHCHKVSHISEQLNLSPKTVNTYRYRIFDKLQVQSDVELTHLGLRHGLLDGFEPQT</sequence>
<accession>A0A1Q8SR37</accession>
<dbReference type="SUPFAM" id="SSF52172">
    <property type="entry name" value="CheY-like"/>
    <property type="match status" value="1"/>
</dbReference>
<evidence type="ECO:0000313" key="9">
    <source>
        <dbReference type="EMBL" id="OLO03901.1"/>
    </source>
</evidence>
<name>A0A1Q8SR37_9GAMM</name>
<keyword evidence="5" id="KW-0804">Transcription</keyword>
<organism evidence="9 10">
    <name type="scientific">Salinicola socius</name>
    <dbReference type="NCBI Taxonomy" id="404433"/>
    <lineage>
        <taxon>Bacteria</taxon>
        <taxon>Pseudomonadati</taxon>
        <taxon>Pseudomonadota</taxon>
        <taxon>Gammaproteobacteria</taxon>
        <taxon>Oceanospirillales</taxon>
        <taxon>Halomonadaceae</taxon>
        <taxon>Salinicola</taxon>
    </lineage>
</organism>
<dbReference type="InterPro" id="IPR001789">
    <property type="entry name" value="Sig_transdc_resp-reg_receiver"/>
</dbReference>
<evidence type="ECO:0000256" key="6">
    <source>
        <dbReference type="PROSITE-ProRule" id="PRU00169"/>
    </source>
</evidence>
<dbReference type="STRING" id="404433.BTW07_11455"/>
<evidence type="ECO:0000256" key="3">
    <source>
        <dbReference type="ARBA" id="ARBA00023015"/>
    </source>
</evidence>
<dbReference type="Gene3D" id="3.40.50.2300">
    <property type="match status" value="1"/>
</dbReference>
<dbReference type="AlphaFoldDB" id="A0A1Q8SR37"/>
<dbReference type="InterPro" id="IPR016032">
    <property type="entry name" value="Sig_transdc_resp-reg_C-effctor"/>
</dbReference>
<comment type="caution">
    <text evidence="9">The sequence shown here is derived from an EMBL/GenBank/DDBJ whole genome shotgun (WGS) entry which is preliminary data.</text>
</comment>
<keyword evidence="2" id="KW-0902">Two-component regulatory system</keyword>
<feature type="modified residue" description="4-aspartylphosphate" evidence="6">
    <location>
        <position position="54"/>
    </location>
</feature>
<dbReference type="Pfam" id="PF00072">
    <property type="entry name" value="Response_reg"/>
    <property type="match status" value="1"/>
</dbReference>
<dbReference type="Proteomes" id="UP000186878">
    <property type="component" value="Unassembled WGS sequence"/>
</dbReference>
<dbReference type="GO" id="GO:0006355">
    <property type="term" value="P:regulation of DNA-templated transcription"/>
    <property type="evidence" value="ECO:0007669"/>
    <property type="project" value="InterPro"/>
</dbReference>
<protein>
    <submittedName>
        <fullName evidence="9">Two-component system response regulator UvrY</fullName>
    </submittedName>
</protein>
<keyword evidence="10" id="KW-1185">Reference proteome</keyword>
<evidence type="ECO:0000259" key="7">
    <source>
        <dbReference type="PROSITE" id="PS50043"/>
    </source>
</evidence>
<dbReference type="Pfam" id="PF00196">
    <property type="entry name" value="GerE"/>
    <property type="match status" value="1"/>
</dbReference>
<evidence type="ECO:0000259" key="8">
    <source>
        <dbReference type="PROSITE" id="PS50110"/>
    </source>
</evidence>
<keyword evidence="1 6" id="KW-0597">Phosphoprotein</keyword>
<dbReference type="GO" id="GO:0000160">
    <property type="term" value="P:phosphorelay signal transduction system"/>
    <property type="evidence" value="ECO:0007669"/>
    <property type="project" value="UniProtKB-KW"/>
</dbReference>
<dbReference type="CDD" id="cd06170">
    <property type="entry name" value="LuxR_C_like"/>
    <property type="match status" value="1"/>
</dbReference>
<dbReference type="SMART" id="SM00448">
    <property type="entry name" value="REC"/>
    <property type="match status" value="1"/>
</dbReference>
<dbReference type="InterPro" id="IPR058245">
    <property type="entry name" value="NreC/VraR/RcsB-like_REC"/>
</dbReference>
<dbReference type="GO" id="GO:0003677">
    <property type="term" value="F:DNA binding"/>
    <property type="evidence" value="ECO:0007669"/>
    <property type="project" value="UniProtKB-KW"/>
</dbReference>